<sequence length="435" mass="47341">MDPEYRSVARILATSQAPNIIAEVTQDLLVRWPLAPSGLIPASQQLVHLGQYISTLRVRSHRERLTHTEQQQRSQRNFVDRAAHWLTVSAWQNDDTRLLRIADKADRQALVTMAEVAEQSACGLPGVALMTGVLRGLRAENVVDPVVDRCAMAVVRITEQVCNGGGRWTEQEWAAVMVVAEAVEVVGKRHVGVLAAGPAAAWMAAAVMDPQDGVLCSERIASGQQQQQRFCLERLGHPLVKDIGVVVGAIATLLASTPASVSLDSAAQIVRTVHANATATLIAFERSGQPPLPEFSGDLHRMNAAHQLLATNQLSLLHVLEAVLLRYFVDDAELKSVERELVDLWCLAVDAMASVHFVTLAFARQGVDVFKRASALALEFILMPTRSAGVADSAVRMLFRSQPCLAYMSGCSVTCIGGVRSCTVLFYIDFIEHLV</sequence>
<gene>
    <name evidence="1" type="ORF">FBU59_003696</name>
</gene>
<dbReference type="EMBL" id="JANBPW010002441">
    <property type="protein sequence ID" value="KAJ1940809.1"/>
    <property type="molecule type" value="Genomic_DNA"/>
</dbReference>
<comment type="caution">
    <text evidence="1">The sequence shown here is derived from an EMBL/GenBank/DDBJ whole genome shotgun (WGS) entry which is preliminary data.</text>
</comment>
<accession>A0ACC1J7Q8</accession>
<organism evidence="1 2">
    <name type="scientific">Linderina macrospora</name>
    <dbReference type="NCBI Taxonomy" id="4868"/>
    <lineage>
        <taxon>Eukaryota</taxon>
        <taxon>Fungi</taxon>
        <taxon>Fungi incertae sedis</taxon>
        <taxon>Zoopagomycota</taxon>
        <taxon>Kickxellomycotina</taxon>
        <taxon>Kickxellomycetes</taxon>
        <taxon>Kickxellales</taxon>
        <taxon>Kickxellaceae</taxon>
        <taxon>Linderina</taxon>
    </lineage>
</organism>
<dbReference type="Proteomes" id="UP001150603">
    <property type="component" value="Unassembled WGS sequence"/>
</dbReference>
<evidence type="ECO:0000313" key="2">
    <source>
        <dbReference type="Proteomes" id="UP001150603"/>
    </source>
</evidence>
<keyword evidence="2" id="KW-1185">Reference proteome</keyword>
<feature type="non-terminal residue" evidence="1">
    <location>
        <position position="435"/>
    </location>
</feature>
<reference evidence="1" key="1">
    <citation type="submission" date="2022-07" db="EMBL/GenBank/DDBJ databases">
        <title>Phylogenomic reconstructions and comparative analyses of Kickxellomycotina fungi.</title>
        <authorList>
            <person name="Reynolds N.K."/>
            <person name="Stajich J.E."/>
            <person name="Barry K."/>
            <person name="Grigoriev I.V."/>
            <person name="Crous P."/>
            <person name="Smith M.E."/>
        </authorList>
    </citation>
    <scope>NUCLEOTIDE SEQUENCE</scope>
    <source>
        <strain evidence="1">NRRL 5244</strain>
    </source>
</reference>
<proteinExistence type="predicted"/>
<protein>
    <submittedName>
        <fullName evidence="1">Uncharacterized protein</fullName>
    </submittedName>
</protein>
<name>A0ACC1J7Q8_9FUNG</name>
<evidence type="ECO:0000313" key="1">
    <source>
        <dbReference type="EMBL" id="KAJ1940809.1"/>
    </source>
</evidence>